<proteinExistence type="predicted"/>
<keyword evidence="2" id="KW-1185">Reference proteome</keyword>
<protein>
    <recommendedName>
        <fullName evidence="3">DUF1153 domain-containing protein</fullName>
    </recommendedName>
</protein>
<sequence>MFLKRVEGPRQVTLPDGSVLSRADLPSSQTRRWVASRKAVVVRAVQHGLITEEEARERYALSEEEFGLWRSAVETHGEKALKVTAIQKYRQL</sequence>
<reference evidence="1 2" key="1">
    <citation type="submission" date="2018-11" db="EMBL/GenBank/DDBJ databases">
        <authorList>
            <person name="Criscuolo A."/>
        </authorList>
    </citation>
    <scope>NUCLEOTIDE SEQUENCE [LARGE SCALE GENOMIC DNA]</scope>
    <source>
        <strain evidence="1">ACIP111625</strain>
    </source>
</reference>
<dbReference type="AlphaFoldDB" id="A0A3P5XAE3"/>
<dbReference type="InterPro" id="IPR010921">
    <property type="entry name" value="Trp_repressor/repl_initiator"/>
</dbReference>
<dbReference type="Proteomes" id="UP000277498">
    <property type="component" value="Unassembled WGS sequence"/>
</dbReference>
<dbReference type="RefSeq" id="WP_124087701.1">
    <property type="nucleotide sequence ID" value="NZ_UXAW01000086.1"/>
</dbReference>
<dbReference type="Pfam" id="PF06627">
    <property type="entry name" value="DUF1153"/>
    <property type="match status" value="1"/>
</dbReference>
<dbReference type="EMBL" id="UXAW01000086">
    <property type="protein sequence ID" value="VDC31595.1"/>
    <property type="molecule type" value="Genomic_DNA"/>
</dbReference>
<dbReference type="InterPro" id="IPR009534">
    <property type="entry name" value="DUF1153"/>
</dbReference>
<name>A0A3P5XAE3_9RHOB</name>
<dbReference type="Gene3D" id="1.10.10.10">
    <property type="entry name" value="Winged helix-like DNA-binding domain superfamily/Winged helix DNA-binding domain"/>
    <property type="match status" value="1"/>
</dbReference>
<evidence type="ECO:0008006" key="3">
    <source>
        <dbReference type="Google" id="ProtNLM"/>
    </source>
</evidence>
<accession>A0A3P5XAE3</accession>
<dbReference type="GO" id="GO:0043565">
    <property type="term" value="F:sequence-specific DNA binding"/>
    <property type="evidence" value="ECO:0007669"/>
    <property type="project" value="InterPro"/>
</dbReference>
<dbReference type="InterPro" id="IPR036388">
    <property type="entry name" value="WH-like_DNA-bd_sf"/>
</dbReference>
<dbReference type="OrthoDB" id="9796775at2"/>
<dbReference type="SUPFAM" id="SSF48295">
    <property type="entry name" value="TrpR-like"/>
    <property type="match status" value="1"/>
</dbReference>
<evidence type="ECO:0000313" key="2">
    <source>
        <dbReference type="Proteomes" id="UP000277498"/>
    </source>
</evidence>
<evidence type="ECO:0000313" key="1">
    <source>
        <dbReference type="EMBL" id="VDC31595.1"/>
    </source>
</evidence>
<gene>
    <name evidence="1" type="ORF">XINFAN_02980</name>
</gene>
<organism evidence="1 2">
    <name type="scientific">Pseudogemmobacter humi</name>
    <dbReference type="NCBI Taxonomy" id="2483812"/>
    <lineage>
        <taxon>Bacteria</taxon>
        <taxon>Pseudomonadati</taxon>
        <taxon>Pseudomonadota</taxon>
        <taxon>Alphaproteobacteria</taxon>
        <taxon>Rhodobacterales</taxon>
        <taxon>Paracoccaceae</taxon>
        <taxon>Pseudogemmobacter</taxon>
    </lineage>
</organism>